<feature type="domain" description="RNA polymerase sigma-70 region 2" evidence="6">
    <location>
        <begin position="11"/>
        <end position="74"/>
    </location>
</feature>
<dbReference type="InterPro" id="IPR013249">
    <property type="entry name" value="RNA_pol_sigma70_r4_t2"/>
</dbReference>
<dbReference type="InterPro" id="IPR039425">
    <property type="entry name" value="RNA_pol_sigma-70-like"/>
</dbReference>
<keyword evidence="9" id="KW-1185">Reference proteome</keyword>
<evidence type="ECO:0000313" key="8">
    <source>
        <dbReference type="EMBL" id="MRU14018.1"/>
    </source>
</evidence>
<dbReference type="OrthoDB" id="7872444at2"/>
<dbReference type="Pfam" id="PF04542">
    <property type="entry name" value="Sigma70_r2"/>
    <property type="match status" value="1"/>
</dbReference>
<dbReference type="InterPro" id="IPR013325">
    <property type="entry name" value="RNA_pol_sigma_r2"/>
</dbReference>
<dbReference type="GO" id="GO:0003677">
    <property type="term" value="F:DNA binding"/>
    <property type="evidence" value="ECO:0007669"/>
    <property type="project" value="UniProtKB-KW"/>
</dbReference>
<feature type="domain" description="RNA polymerase sigma factor 70 region 4 type 2" evidence="7">
    <location>
        <begin position="100"/>
        <end position="149"/>
    </location>
</feature>
<evidence type="ECO:0000259" key="7">
    <source>
        <dbReference type="Pfam" id="PF08281"/>
    </source>
</evidence>
<dbReference type="InterPro" id="IPR036388">
    <property type="entry name" value="WH-like_DNA-bd_sf"/>
</dbReference>
<evidence type="ECO:0000256" key="5">
    <source>
        <dbReference type="ARBA" id="ARBA00023163"/>
    </source>
</evidence>
<keyword evidence="5" id="KW-0804">Transcription</keyword>
<evidence type="ECO:0000256" key="4">
    <source>
        <dbReference type="ARBA" id="ARBA00023125"/>
    </source>
</evidence>
<evidence type="ECO:0000256" key="1">
    <source>
        <dbReference type="ARBA" id="ARBA00010641"/>
    </source>
</evidence>
<dbReference type="InterPro" id="IPR007627">
    <property type="entry name" value="RNA_pol_sigma70_r2"/>
</dbReference>
<dbReference type="Gene3D" id="1.10.1740.10">
    <property type="match status" value="1"/>
</dbReference>
<dbReference type="AlphaFoldDB" id="A0A844CYV3"/>
<comment type="similarity">
    <text evidence="1">Belongs to the sigma-70 factor family. ECF subfamily.</text>
</comment>
<evidence type="ECO:0000256" key="2">
    <source>
        <dbReference type="ARBA" id="ARBA00023015"/>
    </source>
</evidence>
<keyword evidence="4" id="KW-0238">DNA-binding</keyword>
<evidence type="ECO:0000256" key="3">
    <source>
        <dbReference type="ARBA" id="ARBA00023082"/>
    </source>
</evidence>
<dbReference type="GO" id="GO:0006352">
    <property type="term" value="P:DNA-templated transcription initiation"/>
    <property type="evidence" value="ECO:0007669"/>
    <property type="project" value="InterPro"/>
</dbReference>
<dbReference type="Gene3D" id="1.10.10.10">
    <property type="entry name" value="Winged helix-like DNA-binding domain superfamily/Winged helix DNA-binding domain"/>
    <property type="match status" value="1"/>
</dbReference>
<keyword evidence="3" id="KW-0731">Sigma factor</keyword>
<dbReference type="InterPro" id="IPR013324">
    <property type="entry name" value="RNA_pol_sigma_r3/r4-like"/>
</dbReference>
<comment type="caution">
    <text evidence="8">The sequence shown here is derived from an EMBL/GenBank/DDBJ whole genome shotgun (WGS) entry which is preliminary data.</text>
</comment>
<proteinExistence type="inferred from homology"/>
<dbReference type="NCBIfam" id="TIGR02937">
    <property type="entry name" value="sigma70-ECF"/>
    <property type="match status" value="1"/>
</dbReference>
<dbReference type="SUPFAM" id="SSF88659">
    <property type="entry name" value="Sigma3 and sigma4 domains of RNA polymerase sigma factors"/>
    <property type="match status" value="1"/>
</dbReference>
<dbReference type="InterPro" id="IPR014284">
    <property type="entry name" value="RNA_pol_sigma-70_dom"/>
</dbReference>
<dbReference type="EMBL" id="SZWE01000001">
    <property type="protein sequence ID" value="MRU14018.1"/>
    <property type="molecule type" value="Genomic_DNA"/>
</dbReference>
<name>A0A844CYV3_9RHOB</name>
<gene>
    <name evidence="8" type="ORF">FDP25_01090</name>
</gene>
<dbReference type="SUPFAM" id="SSF88946">
    <property type="entry name" value="Sigma2 domain of RNA polymerase sigma factors"/>
    <property type="match status" value="1"/>
</dbReference>
<evidence type="ECO:0000313" key="9">
    <source>
        <dbReference type="Proteomes" id="UP000564704"/>
    </source>
</evidence>
<reference evidence="8 9" key="1">
    <citation type="submission" date="2019-05" db="EMBL/GenBank/DDBJ databases">
        <title>Roseovarius bejariae sp. nov., a moderately halophylic bacterium isolated from a saline soil in Rambla Salada (Murcia).</title>
        <authorList>
            <person name="Castro D.J."/>
            <person name="Gomez-Altuve A."/>
            <person name="Reina J.C."/>
            <person name="Rodriguez M."/>
            <person name="Sampedro I."/>
            <person name="Llamas I."/>
            <person name="Martinez-Checa F."/>
        </authorList>
    </citation>
    <scope>NUCLEOTIDE SEQUENCE [LARGE SCALE GENOMIC DNA]</scope>
    <source>
        <strain evidence="8 9">A21</strain>
    </source>
</reference>
<dbReference type="RefSeq" id="WP_154148338.1">
    <property type="nucleotide sequence ID" value="NZ_SZWE01000001.1"/>
</dbReference>
<keyword evidence="2" id="KW-0805">Transcription regulation</keyword>
<accession>A0A844CYV3</accession>
<dbReference type="PANTHER" id="PTHR43133:SF8">
    <property type="entry name" value="RNA POLYMERASE SIGMA FACTOR HI_1459-RELATED"/>
    <property type="match status" value="1"/>
</dbReference>
<sequence>MQQPAPTELTALMPVLTRAALRIADTPDEAQDLTQEVLLKLWLRINRGEEITNLRGYALAALRNQMRQGLRDRKDTDELDEDNTGTAPDVFACLALSETRAMIDKLPPDQAQLMKFVLAGESSPAALARQTGWPLGTVMSRLSRARAQLRRDMGLSPDAPVKALL</sequence>
<organism evidence="8 9">
    <name type="scientific">Roseovarius bejariae</name>
    <dbReference type="NCBI Taxonomy" id="2576383"/>
    <lineage>
        <taxon>Bacteria</taxon>
        <taxon>Pseudomonadati</taxon>
        <taxon>Pseudomonadota</taxon>
        <taxon>Alphaproteobacteria</taxon>
        <taxon>Rhodobacterales</taxon>
        <taxon>Roseobacteraceae</taxon>
        <taxon>Roseovarius</taxon>
    </lineage>
</organism>
<evidence type="ECO:0000259" key="6">
    <source>
        <dbReference type="Pfam" id="PF04542"/>
    </source>
</evidence>
<dbReference type="PANTHER" id="PTHR43133">
    <property type="entry name" value="RNA POLYMERASE ECF-TYPE SIGMA FACTO"/>
    <property type="match status" value="1"/>
</dbReference>
<dbReference type="Pfam" id="PF08281">
    <property type="entry name" value="Sigma70_r4_2"/>
    <property type="match status" value="1"/>
</dbReference>
<dbReference type="Proteomes" id="UP000564704">
    <property type="component" value="Unassembled WGS sequence"/>
</dbReference>
<protein>
    <submittedName>
        <fullName evidence="8">Sigma-70 family RNA polymerase sigma factor</fullName>
    </submittedName>
</protein>
<dbReference type="GO" id="GO:0016987">
    <property type="term" value="F:sigma factor activity"/>
    <property type="evidence" value="ECO:0007669"/>
    <property type="project" value="UniProtKB-KW"/>
</dbReference>